<evidence type="ECO:0000313" key="2">
    <source>
        <dbReference type="WBParaSite" id="nRc.2.0.1.t24615-RA"/>
    </source>
</evidence>
<dbReference type="WBParaSite" id="nRc.2.0.1.t24615-RA">
    <property type="protein sequence ID" value="nRc.2.0.1.t24615-RA"/>
    <property type="gene ID" value="nRc.2.0.1.g24615"/>
</dbReference>
<sequence length="110" mass="12664">MLRRTTPDGRTPGQWLTRHLITSNRAFDKLWNRFYHEMGEYKFVGFDVECVNFRNATTFFRYCEKAASLSANGITSGTIEENNLTANVKKCFVQQGCLKGDHDHHTAQDT</sequence>
<evidence type="ECO:0000313" key="1">
    <source>
        <dbReference type="Proteomes" id="UP000887565"/>
    </source>
</evidence>
<organism evidence="1 2">
    <name type="scientific">Romanomermis culicivorax</name>
    <name type="common">Nematode worm</name>
    <dbReference type="NCBI Taxonomy" id="13658"/>
    <lineage>
        <taxon>Eukaryota</taxon>
        <taxon>Metazoa</taxon>
        <taxon>Ecdysozoa</taxon>
        <taxon>Nematoda</taxon>
        <taxon>Enoplea</taxon>
        <taxon>Dorylaimia</taxon>
        <taxon>Mermithida</taxon>
        <taxon>Mermithoidea</taxon>
        <taxon>Mermithidae</taxon>
        <taxon>Romanomermis</taxon>
    </lineage>
</organism>
<protein>
    <submittedName>
        <fullName evidence="2">Uncharacterized protein</fullName>
    </submittedName>
</protein>
<name>A0A915JDQ2_ROMCU</name>
<reference evidence="2" key="1">
    <citation type="submission" date="2022-11" db="UniProtKB">
        <authorList>
            <consortium name="WormBaseParasite"/>
        </authorList>
    </citation>
    <scope>IDENTIFICATION</scope>
</reference>
<dbReference type="Proteomes" id="UP000887565">
    <property type="component" value="Unplaced"/>
</dbReference>
<dbReference type="AlphaFoldDB" id="A0A915JDQ2"/>
<accession>A0A915JDQ2</accession>
<keyword evidence="1" id="KW-1185">Reference proteome</keyword>
<proteinExistence type="predicted"/>